<dbReference type="OrthoDB" id="7068200at2"/>
<gene>
    <name evidence="1" type="ORF">GHNINEIG_00397</name>
</gene>
<keyword evidence="2" id="KW-1185">Reference proteome</keyword>
<sequence length="73" mass="8644">MKDKKTKFVELANNRVNRTIKDLRLIGNLANKNNYEYDDAQTNKIIKVLQDELDEVKRKFDSNRSGLKKDFKL</sequence>
<dbReference type="RefSeq" id="WP_135795081.1">
    <property type="nucleotide sequence ID" value="NZ_CP032096.1"/>
</dbReference>
<reference evidence="1 2" key="1">
    <citation type="submission" date="2018-08" db="EMBL/GenBank/DDBJ databases">
        <title>Horizontal acquisition of hydrogen conversion ability and other habitat adaptations in Hydrogenovibrio crunogenus strains.</title>
        <authorList>
            <person name="Gonnella G."/>
            <person name="Adam N."/>
            <person name="Perner M."/>
        </authorList>
    </citation>
    <scope>NUCLEOTIDE SEQUENCE [LARGE SCALE GENOMIC DNA]</scope>
    <source>
        <strain evidence="1 2">SP-41</strain>
    </source>
</reference>
<dbReference type="Proteomes" id="UP000296201">
    <property type="component" value="Chromosome"/>
</dbReference>
<evidence type="ECO:0000313" key="1">
    <source>
        <dbReference type="EMBL" id="QBZ82367.1"/>
    </source>
</evidence>
<accession>A0A4P7NXC8</accession>
<dbReference type="EMBL" id="CP032096">
    <property type="protein sequence ID" value="QBZ82367.1"/>
    <property type="molecule type" value="Genomic_DNA"/>
</dbReference>
<organism evidence="1 2">
    <name type="scientific">Hydrogenovibrio crunogenus</name>
    <dbReference type="NCBI Taxonomy" id="39765"/>
    <lineage>
        <taxon>Bacteria</taxon>
        <taxon>Pseudomonadati</taxon>
        <taxon>Pseudomonadota</taxon>
        <taxon>Gammaproteobacteria</taxon>
        <taxon>Thiotrichales</taxon>
        <taxon>Piscirickettsiaceae</taxon>
        <taxon>Hydrogenovibrio</taxon>
    </lineage>
</organism>
<evidence type="ECO:0000313" key="2">
    <source>
        <dbReference type="Proteomes" id="UP000296201"/>
    </source>
</evidence>
<dbReference type="AlphaFoldDB" id="A0A4P7NXC8"/>
<proteinExistence type="predicted"/>
<name>A0A4P7NXC8_9GAMM</name>
<protein>
    <submittedName>
        <fullName evidence="1">Uncharacterized protein</fullName>
    </submittedName>
</protein>